<organism evidence="6 7">
    <name type="scientific">Oleoguttula mirabilis</name>
    <dbReference type="NCBI Taxonomy" id="1507867"/>
    <lineage>
        <taxon>Eukaryota</taxon>
        <taxon>Fungi</taxon>
        <taxon>Dikarya</taxon>
        <taxon>Ascomycota</taxon>
        <taxon>Pezizomycotina</taxon>
        <taxon>Dothideomycetes</taxon>
        <taxon>Dothideomycetidae</taxon>
        <taxon>Mycosphaerellales</taxon>
        <taxon>Teratosphaeriaceae</taxon>
        <taxon>Oleoguttula</taxon>
    </lineage>
</organism>
<dbReference type="Proteomes" id="UP001324427">
    <property type="component" value="Unassembled WGS sequence"/>
</dbReference>
<reference evidence="6 7" key="1">
    <citation type="submission" date="2021-11" db="EMBL/GenBank/DDBJ databases">
        <title>Black yeast isolated from Biological Soil Crust.</title>
        <authorList>
            <person name="Kurbessoian T."/>
        </authorList>
    </citation>
    <scope>NUCLEOTIDE SEQUENCE [LARGE SCALE GENOMIC DNA]</scope>
    <source>
        <strain evidence="6 7">CCFEE 5522</strain>
    </source>
</reference>
<dbReference type="InterPro" id="IPR051219">
    <property type="entry name" value="Heterochromatin_chromo-domain"/>
</dbReference>
<feature type="compositionally biased region" description="Polar residues" evidence="4">
    <location>
        <begin position="351"/>
        <end position="360"/>
    </location>
</feature>
<feature type="compositionally biased region" description="Acidic residues" evidence="4">
    <location>
        <begin position="538"/>
        <end position="552"/>
    </location>
</feature>
<feature type="compositionally biased region" description="Low complexity" evidence="4">
    <location>
        <begin position="331"/>
        <end position="350"/>
    </location>
</feature>
<evidence type="ECO:0000256" key="4">
    <source>
        <dbReference type="SAM" id="MobiDB-lite"/>
    </source>
</evidence>
<protein>
    <recommendedName>
        <fullName evidence="5">Chromo domain-containing protein</fullName>
    </recommendedName>
</protein>
<evidence type="ECO:0000256" key="3">
    <source>
        <dbReference type="ARBA" id="ARBA00023242"/>
    </source>
</evidence>
<dbReference type="GO" id="GO:0005634">
    <property type="term" value="C:nucleus"/>
    <property type="evidence" value="ECO:0007669"/>
    <property type="project" value="UniProtKB-SubCell"/>
</dbReference>
<evidence type="ECO:0000313" key="6">
    <source>
        <dbReference type="EMBL" id="KAK4546552.1"/>
    </source>
</evidence>
<sequence>MPSLAHVSIPVFSPSPSSGESVIDKGKTPARLQHKARTYSKDPLPVKPSDNAPRNARIVGREMNYHGAFYQLKIGEVELNEVGIDEILDYVSAQHLEEYENRQFEEEAELLRITEVEQDSQDLEDERKELERQQRRKEKALRKGTVAYQDTDDADAGATNGAGAAEIATGKHGRARPNYKPLFKQMKERRRRKRDPATGELMPLTDDDEEPAAVQSSEDEPQQPVSADRFRAVSEVQPKRQRRKRDPVTGELIAIEPAPRTIGADKKRRNRRKRHPLTGELMPLGWRYDQNAPSGSRASGGRHDVGVMSPAMKRLSISQEHTAQRVKLGHQSLSAESSSAAQGQQEDAGSTSDSEQSSAENAEVTIYKAVTKPLPTSSRGRLGVAAMLQLTGTSSVPESSPEPNTMISMVQPDARQVTNDTDSLNDDDELQEGEWIIEAVLAHHMSDPRTHAPELGKKPVMLYHVKWENFDEPSWEPIESFPDRSVVEAYQRRLDQNSAASKTKAEPVKHRVADVRVVQPTSISSVARQSSARTREAEPDDDTEDDGDEEEEGTYVVERIAAHRMSNPSTHGLDFGKQPVLLYQVKWKGYEGLTWEPMDSFEDRKVVHRYRQKVGLPDIEGEDEDEDEDMD</sequence>
<evidence type="ECO:0000313" key="7">
    <source>
        <dbReference type="Proteomes" id="UP001324427"/>
    </source>
</evidence>
<dbReference type="InterPro" id="IPR023780">
    <property type="entry name" value="Chromo_domain"/>
</dbReference>
<dbReference type="InterPro" id="IPR016197">
    <property type="entry name" value="Chromo-like_dom_sf"/>
</dbReference>
<keyword evidence="7" id="KW-1185">Reference proteome</keyword>
<dbReference type="SMART" id="SM00298">
    <property type="entry name" value="CHROMO"/>
    <property type="match status" value="2"/>
</dbReference>
<name>A0AAV9JMG5_9PEZI</name>
<feature type="domain" description="Chromo" evidence="5">
    <location>
        <begin position="555"/>
        <end position="613"/>
    </location>
</feature>
<feature type="compositionally biased region" description="Basic residues" evidence="4">
    <location>
        <begin position="266"/>
        <end position="276"/>
    </location>
</feature>
<evidence type="ECO:0000256" key="2">
    <source>
        <dbReference type="ARBA" id="ARBA00011353"/>
    </source>
</evidence>
<feature type="compositionally biased region" description="Acidic residues" evidence="4">
    <location>
        <begin position="205"/>
        <end position="221"/>
    </location>
</feature>
<dbReference type="AlphaFoldDB" id="A0AAV9JMG5"/>
<evidence type="ECO:0000256" key="1">
    <source>
        <dbReference type="ARBA" id="ARBA00004123"/>
    </source>
</evidence>
<feature type="domain" description="Chromo" evidence="5">
    <location>
        <begin position="435"/>
        <end position="502"/>
    </location>
</feature>
<dbReference type="GO" id="GO:0006338">
    <property type="term" value="P:chromatin remodeling"/>
    <property type="evidence" value="ECO:0007669"/>
    <property type="project" value="UniProtKB-ARBA"/>
</dbReference>
<feature type="compositionally biased region" description="Low complexity" evidence="4">
    <location>
        <begin position="7"/>
        <end position="18"/>
    </location>
</feature>
<dbReference type="PANTHER" id="PTHR22812">
    <property type="entry name" value="CHROMOBOX PROTEIN"/>
    <property type="match status" value="1"/>
</dbReference>
<feature type="region of interest" description="Disordered" evidence="4">
    <location>
        <begin position="318"/>
        <end position="360"/>
    </location>
</feature>
<evidence type="ECO:0000259" key="5">
    <source>
        <dbReference type="PROSITE" id="PS50013"/>
    </source>
</evidence>
<feature type="region of interest" description="Disordered" evidence="4">
    <location>
        <begin position="496"/>
        <end position="552"/>
    </location>
</feature>
<feature type="compositionally biased region" description="Basic and acidic residues" evidence="4">
    <location>
        <begin position="503"/>
        <end position="514"/>
    </location>
</feature>
<comment type="subcellular location">
    <subcellularLocation>
        <location evidence="1">Nucleus</location>
    </subcellularLocation>
</comment>
<dbReference type="InterPro" id="IPR000953">
    <property type="entry name" value="Chromo/chromo_shadow_dom"/>
</dbReference>
<dbReference type="PROSITE" id="PS50013">
    <property type="entry name" value="CHROMO_2"/>
    <property type="match status" value="2"/>
</dbReference>
<feature type="compositionally biased region" description="Polar residues" evidence="4">
    <location>
        <begin position="519"/>
        <end position="532"/>
    </location>
</feature>
<accession>A0AAV9JMG5</accession>
<dbReference type="Gene3D" id="2.40.50.40">
    <property type="match status" value="2"/>
</dbReference>
<dbReference type="Pfam" id="PF00385">
    <property type="entry name" value="Chromo"/>
    <property type="match status" value="1"/>
</dbReference>
<feature type="region of interest" description="Disordered" evidence="4">
    <location>
        <begin position="1"/>
        <end position="54"/>
    </location>
</feature>
<gene>
    <name evidence="6" type="ORF">LTR36_001769</name>
</gene>
<dbReference type="SUPFAM" id="SSF54160">
    <property type="entry name" value="Chromo domain-like"/>
    <property type="match status" value="2"/>
</dbReference>
<dbReference type="EMBL" id="JAVFHQ010000014">
    <property type="protein sequence ID" value="KAK4546552.1"/>
    <property type="molecule type" value="Genomic_DNA"/>
</dbReference>
<feature type="region of interest" description="Disordered" evidence="4">
    <location>
        <begin position="115"/>
        <end position="306"/>
    </location>
</feature>
<proteinExistence type="predicted"/>
<feature type="compositionally biased region" description="Low complexity" evidence="4">
    <location>
        <begin position="156"/>
        <end position="170"/>
    </location>
</feature>
<keyword evidence="3" id="KW-0539">Nucleus</keyword>
<comment type="caution">
    <text evidence="6">The sequence shown here is derived from an EMBL/GenBank/DDBJ whole genome shotgun (WGS) entry which is preliminary data.</text>
</comment>
<comment type="subunit">
    <text evidence="2">Component of the NuA4 histone acetyltransferase complex.</text>
</comment>